<dbReference type="Proteomes" id="UP001375240">
    <property type="component" value="Unassembled WGS sequence"/>
</dbReference>
<dbReference type="EMBL" id="JAVHNQ010000009">
    <property type="protein sequence ID" value="KAK6338874.1"/>
    <property type="molecule type" value="Genomic_DNA"/>
</dbReference>
<name>A0AAV9UC89_9PEZI</name>
<reference evidence="2 3" key="1">
    <citation type="submission" date="2019-10" db="EMBL/GenBank/DDBJ databases">
        <authorList>
            <person name="Palmer J.M."/>
        </authorList>
    </citation>
    <scope>NUCLEOTIDE SEQUENCE [LARGE SCALE GENOMIC DNA]</scope>
    <source>
        <strain evidence="2 3">TWF696</strain>
    </source>
</reference>
<evidence type="ECO:0000256" key="1">
    <source>
        <dbReference type="SAM" id="MobiDB-lite"/>
    </source>
</evidence>
<evidence type="ECO:0000313" key="2">
    <source>
        <dbReference type="EMBL" id="KAK6338874.1"/>
    </source>
</evidence>
<dbReference type="AlphaFoldDB" id="A0AAV9UC89"/>
<keyword evidence="3" id="KW-1185">Reference proteome</keyword>
<protein>
    <submittedName>
        <fullName evidence="2">Uncharacterized protein</fullName>
    </submittedName>
</protein>
<comment type="caution">
    <text evidence="2">The sequence shown here is derived from an EMBL/GenBank/DDBJ whole genome shotgun (WGS) entry which is preliminary data.</text>
</comment>
<proteinExistence type="predicted"/>
<organism evidence="2 3">
    <name type="scientific">Orbilia brochopaga</name>
    <dbReference type="NCBI Taxonomy" id="3140254"/>
    <lineage>
        <taxon>Eukaryota</taxon>
        <taxon>Fungi</taxon>
        <taxon>Dikarya</taxon>
        <taxon>Ascomycota</taxon>
        <taxon>Pezizomycotina</taxon>
        <taxon>Orbiliomycetes</taxon>
        <taxon>Orbiliales</taxon>
        <taxon>Orbiliaceae</taxon>
        <taxon>Orbilia</taxon>
    </lineage>
</organism>
<evidence type="ECO:0000313" key="3">
    <source>
        <dbReference type="Proteomes" id="UP001375240"/>
    </source>
</evidence>
<sequence length="360" mass="39573">MHPAKAKAPPPAFLFTPSCISPLLPSNMSAGSTSLPIPAPERPRNLSVFDIPFDEDFVLYDEDCDDDMSVDLDDITTRGVSKASSFAHQEYKPSMLMYHPHDAKSATYPAPFDWEKQMFDDLANEPRARSPSVSSVNTTAATAPDSRRGSLQLPGREYPPCSCSCSRRSTSSHADYSVRSSRRDSAAPHAAAHKRFSALLTNFSFHRSNESPMHSYPAAGCSQDIAPSSRRSSKTCLSIPFTATSSTPTTATGSTASRRYRRRGSRGSALLLSHIGAGHSHYRMDNRSGDLQQVVADIPVSAFIHPKMRFPDGDERVECGPVEEDGVFEDAYPLRVTRLWSFDEMSSHDMYSEGEEGGEY</sequence>
<feature type="region of interest" description="Disordered" evidence="1">
    <location>
        <begin position="125"/>
        <end position="189"/>
    </location>
</feature>
<accession>A0AAV9UC89</accession>
<gene>
    <name evidence="2" type="ORF">TWF696_009680</name>
</gene>
<feature type="compositionally biased region" description="Polar residues" evidence="1">
    <location>
        <begin position="131"/>
        <end position="141"/>
    </location>
</feature>